<dbReference type="STRING" id="155417.A0A4Q4T3A1"/>
<organism evidence="1 2">
    <name type="scientific">Monosporascus ibericus</name>
    <dbReference type="NCBI Taxonomy" id="155417"/>
    <lineage>
        <taxon>Eukaryota</taxon>
        <taxon>Fungi</taxon>
        <taxon>Dikarya</taxon>
        <taxon>Ascomycota</taxon>
        <taxon>Pezizomycotina</taxon>
        <taxon>Sordariomycetes</taxon>
        <taxon>Xylariomycetidae</taxon>
        <taxon>Xylariales</taxon>
        <taxon>Xylariales incertae sedis</taxon>
        <taxon>Monosporascus</taxon>
    </lineage>
</organism>
<proteinExistence type="predicted"/>
<dbReference type="OrthoDB" id="9997739at2759"/>
<name>A0A4Q4T3A1_9PEZI</name>
<gene>
    <name evidence="1" type="ORF">DL764_007125</name>
</gene>
<evidence type="ECO:0000313" key="2">
    <source>
        <dbReference type="Proteomes" id="UP000293360"/>
    </source>
</evidence>
<sequence>MTNTEHGQGAQLEAFRFLVGPERKEFVVHSLPFSRLSRALDVLINGTMSEACEGTVVWDDMDPDTFVRFSEFAHSGDYTTPKIELRTEPFEHTGGQMSIKAEELSQWAADDEEEAFSIDYKTRKEMRKGSVHDVRRFIAASSPPPGPVSNPQRVEEPGADYKKLLLCHIQLYIVGDKYCIPDLTALTNHKLHRAFQASCDGYQHLEDIADVARYAYTNTVKGDKLRTLLSHNIASRFNGFKGFIHHPVIRGLLEESGEIVVGVAIHLAKGIDER</sequence>
<dbReference type="Proteomes" id="UP000293360">
    <property type="component" value="Unassembled WGS sequence"/>
</dbReference>
<reference evidence="1 2" key="1">
    <citation type="submission" date="2018-06" db="EMBL/GenBank/DDBJ databases">
        <title>Complete Genomes of Monosporascus.</title>
        <authorList>
            <person name="Robinson A.J."/>
            <person name="Natvig D.O."/>
        </authorList>
    </citation>
    <scope>NUCLEOTIDE SEQUENCE [LARGE SCALE GENOMIC DNA]</scope>
    <source>
        <strain evidence="1 2">CBS 110550</strain>
    </source>
</reference>
<accession>A0A4Q4T3A1</accession>
<keyword evidence="2" id="KW-1185">Reference proteome</keyword>
<evidence type="ECO:0000313" key="1">
    <source>
        <dbReference type="EMBL" id="RYO98324.1"/>
    </source>
</evidence>
<dbReference type="PANTHER" id="PTHR47843:SF3">
    <property type="entry name" value="BTB DOMAIN-CONTAINING PROTEIN"/>
    <property type="match status" value="1"/>
</dbReference>
<evidence type="ECO:0008006" key="3">
    <source>
        <dbReference type="Google" id="ProtNLM"/>
    </source>
</evidence>
<dbReference type="Gene3D" id="3.30.710.10">
    <property type="entry name" value="Potassium Channel Kv1.1, Chain A"/>
    <property type="match status" value="1"/>
</dbReference>
<protein>
    <recommendedName>
        <fullName evidence="3">BTB domain-containing protein</fullName>
    </recommendedName>
</protein>
<dbReference type="PANTHER" id="PTHR47843">
    <property type="entry name" value="BTB DOMAIN-CONTAINING PROTEIN-RELATED"/>
    <property type="match status" value="1"/>
</dbReference>
<dbReference type="EMBL" id="QJNU01000465">
    <property type="protein sequence ID" value="RYO98324.1"/>
    <property type="molecule type" value="Genomic_DNA"/>
</dbReference>
<comment type="caution">
    <text evidence="1">The sequence shown here is derived from an EMBL/GenBank/DDBJ whole genome shotgun (WGS) entry which is preliminary data.</text>
</comment>
<dbReference type="InterPro" id="IPR011333">
    <property type="entry name" value="SKP1/BTB/POZ_sf"/>
</dbReference>
<dbReference type="AlphaFoldDB" id="A0A4Q4T3A1"/>